<sequence length="152" mass="17787">MDYQDPMPTINIIIVYEGVEYPLITMPNASIMEVKCLIEELFGIPYGQQTLWFNEHFLRNEYRLPHYQITQGDRLQLQRGIPMIIRTSAGEQLLTLRDTTKVRELKEIIFNRVDSSITVERMVLKVGDRTMDDRCGLWLYDIIPGTEIFVTS</sequence>
<organism evidence="2 3">
    <name type="scientific">Liquidambar formosana</name>
    <name type="common">Formosan gum</name>
    <dbReference type="NCBI Taxonomy" id="63359"/>
    <lineage>
        <taxon>Eukaryota</taxon>
        <taxon>Viridiplantae</taxon>
        <taxon>Streptophyta</taxon>
        <taxon>Embryophyta</taxon>
        <taxon>Tracheophyta</taxon>
        <taxon>Spermatophyta</taxon>
        <taxon>Magnoliopsida</taxon>
        <taxon>eudicotyledons</taxon>
        <taxon>Gunneridae</taxon>
        <taxon>Pentapetalae</taxon>
        <taxon>Saxifragales</taxon>
        <taxon>Altingiaceae</taxon>
        <taxon>Liquidambar</taxon>
    </lineage>
</organism>
<protein>
    <recommendedName>
        <fullName evidence="1">Ubiquitin-like domain-containing protein</fullName>
    </recommendedName>
</protein>
<accession>A0AAP0N903</accession>
<feature type="domain" description="Ubiquitin-like" evidence="1">
    <location>
        <begin position="27"/>
        <end position="77"/>
    </location>
</feature>
<evidence type="ECO:0000259" key="1">
    <source>
        <dbReference type="PROSITE" id="PS50053"/>
    </source>
</evidence>
<evidence type="ECO:0000313" key="2">
    <source>
        <dbReference type="EMBL" id="KAK9267832.1"/>
    </source>
</evidence>
<gene>
    <name evidence="2" type="ORF">L1049_010268</name>
</gene>
<dbReference type="Gene3D" id="3.10.20.90">
    <property type="entry name" value="Phosphatidylinositol 3-kinase Catalytic Subunit, Chain A, domain 1"/>
    <property type="match status" value="1"/>
</dbReference>
<dbReference type="SUPFAM" id="SSF54236">
    <property type="entry name" value="Ubiquitin-like"/>
    <property type="match status" value="2"/>
</dbReference>
<dbReference type="EMBL" id="JBBPBK010000016">
    <property type="protein sequence ID" value="KAK9267832.1"/>
    <property type="molecule type" value="Genomic_DNA"/>
</dbReference>
<dbReference type="InterPro" id="IPR000626">
    <property type="entry name" value="Ubiquitin-like_dom"/>
</dbReference>
<dbReference type="CDD" id="cd17039">
    <property type="entry name" value="Ubl_ubiquitin_like"/>
    <property type="match status" value="2"/>
</dbReference>
<keyword evidence="3" id="KW-1185">Reference proteome</keyword>
<dbReference type="Proteomes" id="UP001415857">
    <property type="component" value="Unassembled WGS sequence"/>
</dbReference>
<reference evidence="2 3" key="1">
    <citation type="journal article" date="2024" name="Plant J.">
        <title>Genome sequences and population genomics reveal climatic adaptation and genomic divergence between two closely related sweetgum species.</title>
        <authorList>
            <person name="Xu W.Q."/>
            <person name="Ren C.Q."/>
            <person name="Zhang X.Y."/>
            <person name="Comes H.P."/>
            <person name="Liu X.H."/>
            <person name="Li Y.G."/>
            <person name="Kettle C.J."/>
            <person name="Jalonen R."/>
            <person name="Gaisberger H."/>
            <person name="Ma Y.Z."/>
            <person name="Qiu Y.X."/>
        </authorList>
    </citation>
    <scope>NUCLEOTIDE SEQUENCE [LARGE SCALE GENOMIC DNA]</scope>
    <source>
        <strain evidence="2">Hangzhou</strain>
    </source>
</reference>
<name>A0AAP0N903_LIQFO</name>
<dbReference type="AlphaFoldDB" id="A0AAP0N903"/>
<evidence type="ECO:0000313" key="3">
    <source>
        <dbReference type="Proteomes" id="UP001415857"/>
    </source>
</evidence>
<dbReference type="Pfam" id="PF00240">
    <property type="entry name" value="ubiquitin"/>
    <property type="match status" value="1"/>
</dbReference>
<dbReference type="PROSITE" id="PS50053">
    <property type="entry name" value="UBIQUITIN_2"/>
    <property type="match status" value="1"/>
</dbReference>
<dbReference type="InterPro" id="IPR029071">
    <property type="entry name" value="Ubiquitin-like_domsf"/>
</dbReference>
<comment type="caution">
    <text evidence="2">The sequence shown here is derived from an EMBL/GenBank/DDBJ whole genome shotgun (WGS) entry which is preliminary data.</text>
</comment>
<proteinExistence type="predicted"/>